<dbReference type="Proteomes" id="UP001161757">
    <property type="component" value="Unassembled WGS sequence"/>
</dbReference>
<feature type="region of interest" description="Disordered" evidence="1">
    <location>
        <begin position="1"/>
        <end position="30"/>
    </location>
</feature>
<feature type="compositionally biased region" description="Polar residues" evidence="1">
    <location>
        <begin position="257"/>
        <end position="270"/>
    </location>
</feature>
<keyword evidence="2" id="KW-0812">Transmembrane</keyword>
<sequence>MTSNGPPPSNFPPSMGPGARPVQPGEGGSRRTGLAELIKIRSKYAVSAESEILQLGYELNDQPRLYRLPYESLPLGSFSKWLLYGGPKRARTTGSQVLDILRRVEAVRHEPVSQREAEGIAYHLSRASLYRLTGDVVACGLAGVIAWRNREKMKFPFLSAKPLQRYDIFPSTYMPLVQGRYAHILWHMVRVNMWAGLFIIGLTPIFSSMGNFLAMRGIYTDDRTHHLVEALKDQLRAVKEETGQPGSVQRRPPPRQEAQTEGQYGTSGNQEYYEDKAGGAPDAPLTSDYSWRAESSQSQWMSAGTLYPDNPMSGRQTQRDPEPYRDDRSFGADPIFGDDDASPVAADASDRAGTSQDRQARGSSWARIRSGNRPTNSSQRGGESEPQAGAAQESSDWWRNRESSTQGLGQTTQKMSQKEFDEMLERERRLSGSDEYNSGMRAVESAQDNGAATDSSSGTSAWGGRRNW</sequence>
<dbReference type="AlphaFoldDB" id="A0AAN6ISH7"/>
<evidence type="ECO:0000313" key="4">
    <source>
        <dbReference type="Proteomes" id="UP001161757"/>
    </source>
</evidence>
<protein>
    <submittedName>
        <fullName evidence="3">Uncharacterized protein</fullName>
    </submittedName>
</protein>
<feature type="compositionally biased region" description="Polar residues" evidence="1">
    <location>
        <begin position="372"/>
        <end position="381"/>
    </location>
</feature>
<dbReference type="EMBL" id="JAJGCB010000017">
    <property type="protein sequence ID" value="KAJ8988783.1"/>
    <property type="molecule type" value="Genomic_DNA"/>
</dbReference>
<evidence type="ECO:0000256" key="2">
    <source>
        <dbReference type="SAM" id="Phobius"/>
    </source>
</evidence>
<comment type="caution">
    <text evidence="3">The sequence shown here is derived from an EMBL/GenBank/DDBJ whole genome shotgun (WGS) entry which is preliminary data.</text>
</comment>
<proteinExistence type="predicted"/>
<accession>A0AAN6ISH7</accession>
<evidence type="ECO:0000313" key="3">
    <source>
        <dbReference type="EMBL" id="KAJ8988783.1"/>
    </source>
</evidence>
<feature type="compositionally biased region" description="Polar residues" evidence="1">
    <location>
        <begin position="403"/>
        <end position="415"/>
    </location>
</feature>
<feature type="compositionally biased region" description="Low complexity" evidence="1">
    <location>
        <begin position="450"/>
        <end position="468"/>
    </location>
</feature>
<feature type="transmembrane region" description="Helical" evidence="2">
    <location>
        <begin position="193"/>
        <end position="214"/>
    </location>
</feature>
<feature type="compositionally biased region" description="Pro residues" evidence="1">
    <location>
        <begin position="1"/>
        <end position="15"/>
    </location>
</feature>
<gene>
    <name evidence="3" type="ORF">HRR80_007407</name>
</gene>
<organism evidence="3 4">
    <name type="scientific">Exophiala dermatitidis</name>
    <name type="common">Black yeast-like fungus</name>
    <name type="synonym">Wangiella dermatitidis</name>
    <dbReference type="NCBI Taxonomy" id="5970"/>
    <lineage>
        <taxon>Eukaryota</taxon>
        <taxon>Fungi</taxon>
        <taxon>Dikarya</taxon>
        <taxon>Ascomycota</taxon>
        <taxon>Pezizomycotina</taxon>
        <taxon>Eurotiomycetes</taxon>
        <taxon>Chaetothyriomycetidae</taxon>
        <taxon>Chaetothyriales</taxon>
        <taxon>Herpotrichiellaceae</taxon>
        <taxon>Exophiala</taxon>
    </lineage>
</organism>
<keyword evidence="2" id="KW-0472">Membrane</keyword>
<evidence type="ECO:0000256" key="1">
    <source>
        <dbReference type="SAM" id="MobiDB-lite"/>
    </source>
</evidence>
<feature type="region of interest" description="Disordered" evidence="1">
    <location>
        <begin position="240"/>
        <end position="468"/>
    </location>
</feature>
<feature type="compositionally biased region" description="Basic and acidic residues" evidence="1">
    <location>
        <begin position="317"/>
        <end position="330"/>
    </location>
</feature>
<keyword evidence="2" id="KW-1133">Transmembrane helix</keyword>
<feature type="compositionally biased region" description="Polar residues" evidence="1">
    <location>
        <begin position="287"/>
        <end position="302"/>
    </location>
</feature>
<name>A0AAN6ISH7_EXODE</name>
<feature type="compositionally biased region" description="Basic and acidic residues" evidence="1">
    <location>
        <begin position="416"/>
        <end position="432"/>
    </location>
</feature>
<reference evidence="3" key="1">
    <citation type="submission" date="2023-01" db="EMBL/GenBank/DDBJ databases">
        <title>Exophiala dermititidis isolated from Cystic Fibrosis Patient.</title>
        <authorList>
            <person name="Kurbessoian T."/>
            <person name="Crocker A."/>
            <person name="Murante D."/>
            <person name="Hogan D.A."/>
            <person name="Stajich J.E."/>
        </authorList>
    </citation>
    <scope>NUCLEOTIDE SEQUENCE</scope>
    <source>
        <strain evidence="3">Ex8</strain>
    </source>
</reference>